<proteinExistence type="predicted"/>
<dbReference type="InParanoid" id="A0A084QVF5"/>
<name>A0A084QVF5_STAC4</name>
<feature type="transmembrane region" description="Helical" evidence="2">
    <location>
        <begin position="209"/>
        <end position="228"/>
    </location>
</feature>
<evidence type="ECO:0000256" key="2">
    <source>
        <dbReference type="SAM" id="Phobius"/>
    </source>
</evidence>
<dbReference type="EMBL" id="KL660073">
    <property type="protein sequence ID" value="KFA67940.1"/>
    <property type="molecule type" value="Genomic_DNA"/>
</dbReference>
<sequence length="259" mass="29198">MRNIAKGHLAVSWAHFPIMHGVYTTDVINSSSTLRDYRRLFLLSWDWVSYQPPGNPRQWSEGHPQVLHTQNIEVVRVRQDWIRAQKQLYQRRARESSSDHPQDAELNAIRSALIKLDRDVAAGIVVPGWQPTTEAGEVIPLLGPGMLSQLSRLTTIVEPIQAWQRRDGNGECKRQAEEEFPEQRIAERVKRLEEKLDKLSDEVRLSSKVVIALNVGLVVGIGIGFAWAGPVTRQINADFLGFPASRLPTAGRAVVMEMV</sequence>
<dbReference type="HOGENOM" id="CLU_1074315_0_0_1"/>
<keyword evidence="2" id="KW-1133">Transmembrane helix</keyword>
<keyword evidence="4" id="KW-1185">Reference proteome</keyword>
<feature type="coiled-coil region" evidence="1">
    <location>
        <begin position="182"/>
        <end position="209"/>
    </location>
</feature>
<gene>
    <name evidence="3" type="ORF">S40285_10354</name>
</gene>
<evidence type="ECO:0000313" key="4">
    <source>
        <dbReference type="Proteomes" id="UP000028524"/>
    </source>
</evidence>
<dbReference type="Proteomes" id="UP000028524">
    <property type="component" value="Unassembled WGS sequence"/>
</dbReference>
<protein>
    <submittedName>
        <fullName evidence="3">Uncharacterized protein</fullName>
    </submittedName>
</protein>
<accession>A0A084QVF5</accession>
<keyword evidence="1" id="KW-0175">Coiled coil</keyword>
<keyword evidence="2" id="KW-0472">Membrane</keyword>
<reference evidence="3 4" key="1">
    <citation type="journal article" date="2014" name="BMC Genomics">
        <title>Comparative genome sequencing reveals chemotype-specific gene clusters in the toxigenic black mold Stachybotrys.</title>
        <authorList>
            <person name="Semeiks J."/>
            <person name="Borek D."/>
            <person name="Otwinowski Z."/>
            <person name="Grishin N.V."/>
        </authorList>
    </citation>
    <scope>NUCLEOTIDE SEQUENCE [LARGE SCALE GENOMIC DNA]</scope>
    <source>
        <strain evidence="3 4">IBT 40285</strain>
    </source>
</reference>
<evidence type="ECO:0000256" key="1">
    <source>
        <dbReference type="SAM" id="Coils"/>
    </source>
</evidence>
<organism evidence="3 4">
    <name type="scientific">Stachybotrys chlorohalonatus (strain IBT 40285)</name>
    <dbReference type="NCBI Taxonomy" id="1283841"/>
    <lineage>
        <taxon>Eukaryota</taxon>
        <taxon>Fungi</taxon>
        <taxon>Dikarya</taxon>
        <taxon>Ascomycota</taxon>
        <taxon>Pezizomycotina</taxon>
        <taxon>Sordariomycetes</taxon>
        <taxon>Hypocreomycetidae</taxon>
        <taxon>Hypocreales</taxon>
        <taxon>Stachybotryaceae</taxon>
        <taxon>Stachybotrys</taxon>
    </lineage>
</organism>
<evidence type="ECO:0000313" key="3">
    <source>
        <dbReference type="EMBL" id="KFA67940.1"/>
    </source>
</evidence>
<dbReference type="AlphaFoldDB" id="A0A084QVF5"/>
<keyword evidence="2" id="KW-0812">Transmembrane</keyword>